<dbReference type="EMBL" id="BGZN01000014">
    <property type="protein sequence ID" value="GBR73599.1"/>
    <property type="molecule type" value="Genomic_DNA"/>
</dbReference>
<keyword evidence="1" id="KW-0238">DNA-binding</keyword>
<accession>A0A388TCR8</accession>
<dbReference type="InterPro" id="IPR003797">
    <property type="entry name" value="DegV"/>
</dbReference>
<organism evidence="3 4">
    <name type="scientific">Termititenax aidoneus</name>
    <dbReference type="NCBI Taxonomy" id="2218524"/>
    <lineage>
        <taxon>Bacteria</taxon>
        <taxon>Bacillati</taxon>
        <taxon>Candidatus Margulisiibacteriota</taxon>
        <taxon>Candidatus Termititenacia</taxon>
        <taxon>Candidatus Termititenacales</taxon>
        <taxon>Candidatus Termititenacaceae</taxon>
        <taxon>Candidatus Termititenax</taxon>
    </lineage>
</organism>
<dbReference type="Pfam" id="PF00376">
    <property type="entry name" value="MerR"/>
    <property type="match status" value="1"/>
</dbReference>
<feature type="domain" description="HTH merR-type" evidence="2">
    <location>
        <begin position="24"/>
        <end position="84"/>
    </location>
</feature>
<gene>
    <name evidence="3" type="ORF">NO1_0945</name>
</gene>
<dbReference type="InterPro" id="IPR000551">
    <property type="entry name" value="MerR-type_HTH_dom"/>
</dbReference>
<dbReference type="Proteomes" id="UP000269352">
    <property type="component" value="Unassembled WGS sequence"/>
</dbReference>
<dbReference type="PANTHER" id="PTHR30204:SF58">
    <property type="entry name" value="HTH-TYPE TRANSCRIPTIONAL REGULATOR YFMP"/>
    <property type="match status" value="1"/>
</dbReference>
<evidence type="ECO:0000256" key="1">
    <source>
        <dbReference type="ARBA" id="ARBA00023125"/>
    </source>
</evidence>
<dbReference type="Gene3D" id="1.10.1660.10">
    <property type="match status" value="1"/>
</dbReference>
<name>A0A388TCR8_TERA1</name>
<protein>
    <submittedName>
        <fullName evidence="3">Transcriptional regulators</fullName>
    </submittedName>
</protein>
<proteinExistence type="predicted"/>
<dbReference type="InterPro" id="IPR009061">
    <property type="entry name" value="DNA-bd_dom_put_sf"/>
</dbReference>
<evidence type="ECO:0000259" key="2">
    <source>
        <dbReference type="PROSITE" id="PS50937"/>
    </source>
</evidence>
<dbReference type="AlphaFoldDB" id="A0A388TCR8"/>
<dbReference type="Gene3D" id="3.40.50.10170">
    <property type="match status" value="1"/>
</dbReference>
<evidence type="ECO:0000313" key="4">
    <source>
        <dbReference type="Proteomes" id="UP000269352"/>
    </source>
</evidence>
<dbReference type="SUPFAM" id="SSF82549">
    <property type="entry name" value="DAK1/DegV-like"/>
    <property type="match status" value="1"/>
</dbReference>
<dbReference type="Pfam" id="PF02645">
    <property type="entry name" value="DegV"/>
    <property type="match status" value="1"/>
</dbReference>
<dbReference type="SUPFAM" id="SSF46955">
    <property type="entry name" value="Putative DNA-binding domain"/>
    <property type="match status" value="1"/>
</dbReference>
<dbReference type="SMART" id="SM00422">
    <property type="entry name" value="HTH_MERR"/>
    <property type="match status" value="1"/>
</dbReference>
<dbReference type="GO" id="GO:0003677">
    <property type="term" value="F:DNA binding"/>
    <property type="evidence" value="ECO:0007669"/>
    <property type="project" value="UniProtKB-KW"/>
</dbReference>
<keyword evidence="4" id="KW-1185">Reference proteome</keyword>
<reference evidence="3 4" key="1">
    <citation type="journal article" date="2019" name="ISME J.">
        <title>Genome analyses of uncultured TG2/ZB3 bacteria in 'Margulisbacteria' specifically attached to ectosymbiotic spirochetes of protists in the termite gut.</title>
        <authorList>
            <person name="Utami Y.D."/>
            <person name="Kuwahara H."/>
            <person name="Igai K."/>
            <person name="Murakami T."/>
            <person name="Sugaya K."/>
            <person name="Morikawa T."/>
            <person name="Nagura Y."/>
            <person name="Yuki M."/>
            <person name="Deevong P."/>
            <person name="Inoue T."/>
            <person name="Kihara K."/>
            <person name="Lo N."/>
            <person name="Yamada A."/>
            <person name="Ohkuma M."/>
            <person name="Hongoh Y."/>
        </authorList>
    </citation>
    <scope>NUCLEOTIDE SEQUENCE [LARGE SCALE GENOMIC DNA]</scope>
    <source>
        <strain evidence="3">NkOx7-01</strain>
    </source>
</reference>
<dbReference type="CDD" id="cd00592">
    <property type="entry name" value="HTH_MerR-like"/>
    <property type="match status" value="1"/>
</dbReference>
<dbReference type="InterPro" id="IPR047057">
    <property type="entry name" value="MerR_fam"/>
</dbReference>
<comment type="caution">
    <text evidence="3">The sequence shown here is derived from an EMBL/GenBank/DDBJ whole genome shotgun (WGS) entry which is preliminary data.</text>
</comment>
<dbReference type="PANTHER" id="PTHR30204">
    <property type="entry name" value="REDOX-CYCLING DRUG-SENSING TRANSCRIPTIONAL ACTIVATOR SOXR"/>
    <property type="match status" value="1"/>
</dbReference>
<dbReference type="PROSITE" id="PS50937">
    <property type="entry name" value="HTH_MERR_2"/>
    <property type="match status" value="1"/>
</dbReference>
<dbReference type="GO" id="GO:0003700">
    <property type="term" value="F:DNA-binding transcription factor activity"/>
    <property type="evidence" value="ECO:0007669"/>
    <property type="project" value="InterPro"/>
</dbReference>
<evidence type="ECO:0000313" key="3">
    <source>
        <dbReference type="EMBL" id="GBR73599.1"/>
    </source>
</evidence>
<sequence>MKSSYARISGLRSGFYKIERICHLSGLTPRMLRYYEKTGLLPEPLRTSGGIRLYQDKHLRLLMEITSAKRQGLSLREIRSKFAPERPNQNKTLFLIDSFFSPDPQILQKAGARLLPMNINFGYYKYADYTTLDPLKFAELENKKRLLASVSKPTGAEYREIFRSACKNSKVISLHPDRRIWDTYEPAGVAEKSLQPAPLKIINTNLWGGLNFYLEQLLAEPQKTKAILAEAQKTVFEIIIVKSPERLFSGSPNNKKQPFDLFNFTPVFQHTAQSGLVPIARENNFADACHYVWPEIKKTEKIIAYSSPEILAEAHALGLKAAREIPLSSAVLALLGREILAVFCRKN</sequence>